<evidence type="ECO:0000313" key="1">
    <source>
        <dbReference type="EMBL" id="KAH3707003.1"/>
    </source>
</evidence>
<evidence type="ECO:0000313" key="2">
    <source>
        <dbReference type="Proteomes" id="UP000828390"/>
    </source>
</evidence>
<name>A0A9D3YTE7_DREPO</name>
<organism evidence="1 2">
    <name type="scientific">Dreissena polymorpha</name>
    <name type="common">Zebra mussel</name>
    <name type="synonym">Mytilus polymorpha</name>
    <dbReference type="NCBI Taxonomy" id="45954"/>
    <lineage>
        <taxon>Eukaryota</taxon>
        <taxon>Metazoa</taxon>
        <taxon>Spiralia</taxon>
        <taxon>Lophotrochozoa</taxon>
        <taxon>Mollusca</taxon>
        <taxon>Bivalvia</taxon>
        <taxon>Autobranchia</taxon>
        <taxon>Heteroconchia</taxon>
        <taxon>Euheterodonta</taxon>
        <taxon>Imparidentia</taxon>
        <taxon>Neoheterodontei</taxon>
        <taxon>Myida</taxon>
        <taxon>Dreissenoidea</taxon>
        <taxon>Dreissenidae</taxon>
        <taxon>Dreissena</taxon>
    </lineage>
</organism>
<dbReference type="AlphaFoldDB" id="A0A9D3YTE7"/>
<proteinExistence type="predicted"/>
<protein>
    <submittedName>
        <fullName evidence="1">Uncharacterized protein</fullName>
    </submittedName>
</protein>
<keyword evidence="2" id="KW-1185">Reference proteome</keyword>
<comment type="caution">
    <text evidence="1">The sequence shown here is derived from an EMBL/GenBank/DDBJ whole genome shotgun (WGS) entry which is preliminary data.</text>
</comment>
<sequence>MSENATVTSDKEVVAENSSLTLTCYKPRAFYPIFLEKQIFRDLYYWHVPAILIAVIGGSQREVCQFHDIHTDTPTSRLYPGWGQMAA</sequence>
<dbReference type="EMBL" id="JAIWYP010000014">
    <property type="protein sequence ID" value="KAH3707003.1"/>
    <property type="molecule type" value="Genomic_DNA"/>
</dbReference>
<dbReference type="Proteomes" id="UP000828390">
    <property type="component" value="Unassembled WGS sequence"/>
</dbReference>
<reference evidence="1" key="2">
    <citation type="submission" date="2020-11" db="EMBL/GenBank/DDBJ databases">
        <authorList>
            <person name="McCartney M.A."/>
            <person name="Auch B."/>
            <person name="Kono T."/>
            <person name="Mallez S."/>
            <person name="Becker A."/>
            <person name="Gohl D.M."/>
            <person name="Silverstein K.A.T."/>
            <person name="Koren S."/>
            <person name="Bechman K.B."/>
            <person name="Herman A."/>
            <person name="Abrahante J.E."/>
            <person name="Garbe J."/>
        </authorList>
    </citation>
    <scope>NUCLEOTIDE SEQUENCE</scope>
    <source>
        <strain evidence="1">Duluth1</strain>
        <tissue evidence="1">Whole animal</tissue>
    </source>
</reference>
<gene>
    <name evidence="1" type="ORF">DPMN_066395</name>
</gene>
<accession>A0A9D3YTE7</accession>
<reference evidence="1" key="1">
    <citation type="journal article" date="2019" name="bioRxiv">
        <title>The Genome of the Zebra Mussel, Dreissena polymorpha: A Resource for Invasive Species Research.</title>
        <authorList>
            <person name="McCartney M.A."/>
            <person name="Auch B."/>
            <person name="Kono T."/>
            <person name="Mallez S."/>
            <person name="Zhang Y."/>
            <person name="Obille A."/>
            <person name="Becker A."/>
            <person name="Abrahante J.E."/>
            <person name="Garbe J."/>
            <person name="Badalamenti J.P."/>
            <person name="Herman A."/>
            <person name="Mangelson H."/>
            <person name="Liachko I."/>
            <person name="Sullivan S."/>
            <person name="Sone E.D."/>
            <person name="Koren S."/>
            <person name="Silverstein K.A.T."/>
            <person name="Beckman K.B."/>
            <person name="Gohl D.M."/>
        </authorList>
    </citation>
    <scope>NUCLEOTIDE SEQUENCE</scope>
    <source>
        <strain evidence="1">Duluth1</strain>
        <tissue evidence="1">Whole animal</tissue>
    </source>
</reference>